<keyword evidence="1" id="KW-1133">Transmembrane helix</keyword>
<dbReference type="AlphaFoldDB" id="A0A2H0BV21"/>
<dbReference type="Proteomes" id="UP000231581">
    <property type="component" value="Unassembled WGS sequence"/>
</dbReference>
<evidence type="ECO:0008006" key="4">
    <source>
        <dbReference type="Google" id="ProtNLM"/>
    </source>
</evidence>
<dbReference type="SUPFAM" id="SSF50494">
    <property type="entry name" value="Trypsin-like serine proteases"/>
    <property type="match status" value="1"/>
</dbReference>
<protein>
    <recommendedName>
        <fullName evidence="4">PDZ domain-containing protein</fullName>
    </recommendedName>
</protein>
<gene>
    <name evidence="2" type="ORF">COX00_00650</name>
</gene>
<evidence type="ECO:0000313" key="2">
    <source>
        <dbReference type="EMBL" id="PIP60900.1"/>
    </source>
</evidence>
<comment type="caution">
    <text evidence="2">The sequence shown here is derived from an EMBL/GenBank/DDBJ whole genome shotgun (WGS) entry which is preliminary data.</text>
</comment>
<feature type="transmembrane region" description="Helical" evidence="1">
    <location>
        <begin position="12"/>
        <end position="35"/>
    </location>
</feature>
<dbReference type="Gene3D" id="2.30.42.10">
    <property type="match status" value="1"/>
</dbReference>
<dbReference type="EMBL" id="PCSZ01000018">
    <property type="protein sequence ID" value="PIP60900.1"/>
    <property type="molecule type" value="Genomic_DNA"/>
</dbReference>
<name>A0A2H0BV21_9BACT</name>
<reference evidence="2 3" key="1">
    <citation type="submission" date="2017-09" db="EMBL/GenBank/DDBJ databases">
        <title>Depth-based differentiation of microbial function through sediment-hosted aquifers and enrichment of novel symbionts in the deep terrestrial subsurface.</title>
        <authorList>
            <person name="Probst A.J."/>
            <person name="Ladd B."/>
            <person name="Jarett J.K."/>
            <person name="Geller-Mcgrath D.E."/>
            <person name="Sieber C.M."/>
            <person name="Emerson J.B."/>
            <person name="Anantharaman K."/>
            <person name="Thomas B.C."/>
            <person name="Malmstrom R."/>
            <person name="Stieglmeier M."/>
            <person name="Klingl A."/>
            <person name="Woyke T."/>
            <person name="Ryan C.M."/>
            <person name="Banfield J.F."/>
        </authorList>
    </citation>
    <scope>NUCLEOTIDE SEQUENCE [LARGE SCALE GENOMIC DNA]</scope>
    <source>
        <strain evidence="2">CG22_combo_CG10-13_8_21_14_all_47_17</strain>
    </source>
</reference>
<dbReference type="InterPro" id="IPR009003">
    <property type="entry name" value="Peptidase_S1_PA"/>
</dbReference>
<proteinExistence type="predicted"/>
<evidence type="ECO:0000256" key="1">
    <source>
        <dbReference type="SAM" id="Phobius"/>
    </source>
</evidence>
<dbReference type="InterPro" id="IPR036034">
    <property type="entry name" value="PDZ_sf"/>
</dbReference>
<evidence type="ECO:0000313" key="3">
    <source>
        <dbReference type="Proteomes" id="UP000231581"/>
    </source>
</evidence>
<sequence>MAKKREPSFHILNSPIFWAAVFSVLVSTGVSWLFAQYRLEPQIEQLAQLILSSNTTEAPPAQPSQPSVEIVPLETRPLETAYPAAFSERRVSPLLQLVRLSPKTVAGVPLTEDHILGDVVALTSDGWVATTQTVMKDYRLADLGVLWNGEVKPLTLGYRDKSTGLAYLKTEATGLSITNFVRAADVVTGSAVWMESAPSVLHPESIIRLRSPQVATVLSSEVASRRFLVSGASTEASPGSAIWDGAGRLIGVVEDYSDKDAGWRIIPAGMMSSDLANLLSTNQIQRASLGVRAIDLSQVTFADRANLPVRGAWLEPDRVKGLPAVDKKGPSIDLLQEGDVIERIERDILDGNADLGEHLLEYRSGASVTVAGTRAGKPFETKVTLGSVVTTESIK</sequence>
<keyword evidence="1" id="KW-0812">Transmembrane</keyword>
<organism evidence="2 3">
    <name type="scientific">Candidatus Uhrbacteria bacterium CG22_combo_CG10-13_8_21_14_all_47_17</name>
    <dbReference type="NCBI Taxonomy" id="1975041"/>
    <lineage>
        <taxon>Bacteria</taxon>
        <taxon>Candidatus Uhriibacteriota</taxon>
    </lineage>
</organism>
<keyword evidence="1" id="KW-0472">Membrane</keyword>
<accession>A0A2H0BV21</accession>